<dbReference type="GO" id="GO:0003677">
    <property type="term" value="F:DNA binding"/>
    <property type="evidence" value="ECO:0007669"/>
    <property type="project" value="UniProtKB-KW"/>
</dbReference>
<dbReference type="GeneID" id="80402133"/>
<dbReference type="EMBL" id="LC711080">
    <property type="protein sequence ID" value="BDI54978.1"/>
    <property type="molecule type" value="Genomic_DNA"/>
</dbReference>
<sequence>MKTFEEIALDKLKELEQPTTRREWSEALGYKTPNAFYHTLMKLIKSNKVVEIQNKRPYKYQIIKKAEGK</sequence>
<dbReference type="KEGG" id="vg:80402133"/>
<organism evidence="1 2">
    <name type="scientific">Lokiarchaeia virus VerdaV4</name>
    <dbReference type="NCBI Taxonomy" id="3070172"/>
    <lineage>
        <taxon>Viruses</taxon>
        <taxon>Duplodnaviria</taxon>
        <taxon>Heunggongvirae</taxon>
        <taxon>Uroviricota</taxon>
        <taxon>Caudoviricetes</taxon>
        <taxon>Verdandiviridae</taxon>
        <taxon>Dolusvirus</taxon>
        <taxon>Dolusvirus pacificense</taxon>
    </lineage>
</organism>
<proteinExistence type="predicted"/>
<evidence type="ECO:0000313" key="1">
    <source>
        <dbReference type="EMBL" id="BDI54978.1"/>
    </source>
</evidence>
<keyword evidence="1" id="KW-0238">DNA-binding</keyword>
<keyword evidence="2" id="KW-1185">Reference proteome</keyword>
<dbReference type="RefSeq" id="YP_010772421.1">
    <property type="nucleotide sequence ID" value="NC_074643.1"/>
</dbReference>
<name>A0AA35CNQ1_9CAUD</name>
<dbReference type="Proteomes" id="UP001162249">
    <property type="component" value="Segment"/>
</dbReference>
<accession>A0AA35CNQ1</accession>
<reference evidence="1 2" key="1">
    <citation type="journal article" date="2022" name="Nat. Microbiol.">
        <title>Three families of Asgard archaeal viruses identified in metagenome-assembled genomes.</title>
        <authorList>
            <person name="Medvedeva S."/>
            <person name="Sun J."/>
            <person name="Yutin N."/>
            <person name="Koonin E.V."/>
            <person name="Nunoura T."/>
            <person name="Rinke C."/>
            <person name="Krupovic M."/>
        </authorList>
    </citation>
    <scope>NUCLEOTIDE SEQUENCE [LARGE SCALE GENOMIC DNA]</scope>
    <source>
        <strain evidence="1">VerdaV4</strain>
    </source>
</reference>
<protein>
    <submittedName>
        <fullName evidence="1">DNA-binding protein containing wHTH domain</fullName>
    </submittedName>
</protein>
<evidence type="ECO:0000313" key="2">
    <source>
        <dbReference type="Proteomes" id="UP001162249"/>
    </source>
</evidence>